<organism evidence="2">
    <name type="scientific">marine metagenome</name>
    <dbReference type="NCBI Taxonomy" id="408172"/>
    <lineage>
        <taxon>unclassified sequences</taxon>
        <taxon>metagenomes</taxon>
        <taxon>ecological metagenomes</taxon>
    </lineage>
</organism>
<evidence type="ECO:0000259" key="1">
    <source>
        <dbReference type="PROSITE" id="PS50943"/>
    </source>
</evidence>
<dbReference type="AlphaFoldDB" id="A0A381QRV4"/>
<dbReference type="InterPro" id="IPR001387">
    <property type="entry name" value="Cro/C1-type_HTH"/>
</dbReference>
<sequence>MRFARKNLMSILAKNLSTIRKELGCTQSMMSGILKVGFRTFVRYEAGERDAPVSVLIKIARLANISLEKLLTTSIKPIDIAPLEKISRGSNPAQIESLDFQTGYVTFKDPNCQEIITVDDAEKRILTLFRKMPSGLKKDCIDSLEQIVVTGRVVSRLSEKVGIRRKGNRKISPKVRIKTEPSQKSKTTRALTRKELDKKVLQEKIDKLKLVTQTINKITVR</sequence>
<dbReference type="EMBL" id="UINC01001478">
    <property type="protein sequence ID" value="SUZ81694.1"/>
    <property type="molecule type" value="Genomic_DNA"/>
</dbReference>
<dbReference type="CDD" id="cd00093">
    <property type="entry name" value="HTH_XRE"/>
    <property type="match status" value="1"/>
</dbReference>
<reference evidence="2" key="1">
    <citation type="submission" date="2018-05" db="EMBL/GenBank/DDBJ databases">
        <authorList>
            <person name="Lanie J.A."/>
            <person name="Ng W.-L."/>
            <person name="Kazmierczak K.M."/>
            <person name="Andrzejewski T.M."/>
            <person name="Davidsen T.M."/>
            <person name="Wayne K.J."/>
            <person name="Tettelin H."/>
            <person name="Glass J.I."/>
            <person name="Rusch D."/>
            <person name="Podicherti R."/>
            <person name="Tsui H.-C.T."/>
            <person name="Winkler M.E."/>
        </authorList>
    </citation>
    <scope>NUCLEOTIDE SEQUENCE</scope>
</reference>
<dbReference type="SUPFAM" id="SSF47413">
    <property type="entry name" value="lambda repressor-like DNA-binding domains"/>
    <property type="match status" value="1"/>
</dbReference>
<protein>
    <recommendedName>
        <fullName evidence="1">HTH cro/C1-type domain-containing protein</fullName>
    </recommendedName>
</protein>
<dbReference type="Pfam" id="PF01381">
    <property type="entry name" value="HTH_3"/>
    <property type="match status" value="1"/>
</dbReference>
<dbReference type="Gene3D" id="1.10.260.40">
    <property type="entry name" value="lambda repressor-like DNA-binding domains"/>
    <property type="match status" value="1"/>
</dbReference>
<dbReference type="InterPro" id="IPR010982">
    <property type="entry name" value="Lambda_DNA-bd_dom_sf"/>
</dbReference>
<feature type="domain" description="HTH cro/C1-type" evidence="1">
    <location>
        <begin position="16"/>
        <end position="70"/>
    </location>
</feature>
<name>A0A381QRV4_9ZZZZ</name>
<accession>A0A381QRV4</accession>
<dbReference type="PROSITE" id="PS50943">
    <property type="entry name" value="HTH_CROC1"/>
    <property type="match status" value="1"/>
</dbReference>
<dbReference type="SMART" id="SM00530">
    <property type="entry name" value="HTH_XRE"/>
    <property type="match status" value="1"/>
</dbReference>
<evidence type="ECO:0000313" key="2">
    <source>
        <dbReference type="EMBL" id="SUZ81694.1"/>
    </source>
</evidence>
<gene>
    <name evidence="2" type="ORF">METZ01_LOCUS34548</name>
</gene>
<dbReference type="GO" id="GO:0003677">
    <property type="term" value="F:DNA binding"/>
    <property type="evidence" value="ECO:0007669"/>
    <property type="project" value="InterPro"/>
</dbReference>
<proteinExistence type="predicted"/>